<protein>
    <submittedName>
        <fullName evidence="1">Uncharacterized protein</fullName>
    </submittedName>
</protein>
<organism evidence="1">
    <name type="scientific">bioreactor metagenome</name>
    <dbReference type="NCBI Taxonomy" id="1076179"/>
    <lineage>
        <taxon>unclassified sequences</taxon>
        <taxon>metagenomes</taxon>
        <taxon>ecological metagenomes</taxon>
    </lineage>
</organism>
<proteinExistence type="predicted"/>
<evidence type="ECO:0000313" key="1">
    <source>
        <dbReference type="EMBL" id="MPN20723.1"/>
    </source>
</evidence>
<sequence length="92" mass="10116">MVFGGPRIADVHLARGPTDALLQHELGQHRRCGRRAQPRCLADLAAEWADGEHGDLVGEVLHGLHIPSLVSDVLDGSWCAPYVRLTMERRNA</sequence>
<comment type="caution">
    <text evidence="1">The sequence shown here is derived from an EMBL/GenBank/DDBJ whole genome shotgun (WGS) entry which is preliminary data.</text>
</comment>
<gene>
    <name evidence="1" type="ORF">SDC9_168102</name>
</gene>
<name>A0A645GA03_9ZZZZ</name>
<accession>A0A645GA03</accession>
<dbReference type="AlphaFoldDB" id="A0A645GA03"/>
<reference evidence="1" key="1">
    <citation type="submission" date="2019-08" db="EMBL/GenBank/DDBJ databases">
        <authorList>
            <person name="Kucharzyk K."/>
            <person name="Murdoch R.W."/>
            <person name="Higgins S."/>
            <person name="Loffler F."/>
        </authorList>
    </citation>
    <scope>NUCLEOTIDE SEQUENCE</scope>
</reference>
<dbReference type="EMBL" id="VSSQ01068551">
    <property type="protein sequence ID" value="MPN20723.1"/>
    <property type="molecule type" value="Genomic_DNA"/>
</dbReference>